<accession>A0A330GP20</accession>
<keyword evidence="2" id="KW-1185">Reference proteome</keyword>
<evidence type="ECO:0008006" key="3">
    <source>
        <dbReference type="Google" id="ProtNLM"/>
    </source>
</evidence>
<dbReference type="GO" id="GO:0046872">
    <property type="term" value="F:metal ion binding"/>
    <property type="evidence" value="ECO:0007669"/>
    <property type="project" value="InterPro"/>
</dbReference>
<dbReference type="SUPFAM" id="SSF159034">
    <property type="entry name" value="Mib/herc2 domain-like"/>
    <property type="match status" value="1"/>
</dbReference>
<evidence type="ECO:0000313" key="1">
    <source>
        <dbReference type="EMBL" id="RAZ72597.1"/>
    </source>
</evidence>
<evidence type="ECO:0000313" key="2">
    <source>
        <dbReference type="Proteomes" id="UP000251956"/>
    </source>
</evidence>
<dbReference type="OrthoDB" id="8084359at2"/>
<dbReference type="GO" id="GO:0004842">
    <property type="term" value="F:ubiquitin-protein transferase activity"/>
    <property type="evidence" value="ECO:0007669"/>
    <property type="project" value="InterPro"/>
</dbReference>
<proteinExistence type="predicted"/>
<comment type="caution">
    <text evidence="1">The sequence shown here is derived from an EMBL/GenBank/DDBJ whole genome shotgun (WGS) entry which is preliminary data.</text>
</comment>
<sequence>MPFKDSSRVHMHAPASTTLQLGQRVIRKDSPEGGTVVETTATQIKVKWDRGRTSYYRRGAEGNVLAAPAME</sequence>
<reference evidence="1 2" key="1">
    <citation type="submission" date="2018-07" db="EMBL/GenBank/DDBJ databases">
        <title>Diversity of Mesorhizobium strains in Brazil.</title>
        <authorList>
            <person name="Helene L.C.F."/>
            <person name="Dall'Agnol R."/>
            <person name="Delamuta J.R.M."/>
            <person name="Hungria M."/>
        </authorList>
    </citation>
    <scope>NUCLEOTIDE SEQUENCE [LARGE SCALE GENOMIC DNA]</scope>
    <source>
        <strain evidence="1 2">CNPSo 3140</strain>
    </source>
</reference>
<dbReference type="RefSeq" id="WP_112130372.1">
    <property type="nucleotide sequence ID" value="NZ_QMBQ01000010.1"/>
</dbReference>
<protein>
    <recommendedName>
        <fullName evidence="3">DUF2158 domain-containing protein</fullName>
    </recommendedName>
</protein>
<name>A0A330GP20_9HYPH</name>
<organism evidence="1 2">
    <name type="scientific">Mesorhizobium atlanticum</name>
    <dbReference type="NCBI Taxonomy" id="2233532"/>
    <lineage>
        <taxon>Bacteria</taxon>
        <taxon>Pseudomonadati</taxon>
        <taxon>Pseudomonadota</taxon>
        <taxon>Alphaproteobacteria</taxon>
        <taxon>Hyphomicrobiales</taxon>
        <taxon>Phyllobacteriaceae</taxon>
        <taxon>Mesorhizobium</taxon>
    </lineage>
</organism>
<dbReference type="AlphaFoldDB" id="A0A330GP20"/>
<dbReference type="EMBL" id="QMBQ01000010">
    <property type="protein sequence ID" value="RAZ72597.1"/>
    <property type="molecule type" value="Genomic_DNA"/>
</dbReference>
<dbReference type="InterPro" id="IPR037252">
    <property type="entry name" value="Mib_Herc2_sf"/>
</dbReference>
<gene>
    <name evidence="1" type="ORF">DPM35_27820</name>
</gene>
<dbReference type="Proteomes" id="UP000251956">
    <property type="component" value="Unassembled WGS sequence"/>
</dbReference>